<organism evidence="3">
    <name type="scientific">Neobacillus citreus</name>
    <dbReference type="NCBI Taxonomy" id="2833578"/>
    <lineage>
        <taxon>Bacteria</taxon>
        <taxon>Bacillati</taxon>
        <taxon>Bacillota</taxon>
        <taxon>Bacilli</taxon>
        <taxon>Bacillales</taxon>
        <taxon>Bacillaceae</taxon>
        <taxon>Neobacillus</taxon>
    </lineage>
</organism>
<dbReference type="PANTHER" id="PTHR35342">
    <property type="entry name" value="TRICARBOXYLIC TRANSPORT PROTEIN"/>
    <property type="match status" value="1"/>
</dbReference>
<dbReference type="Pfam" id="PF01970">
    <property type="entry name" value="TctA"/>
    <property type="match status" value="1"/>
</dbReference>
<feature type="transmembrane region" description="Helical" evidence="1">
    <location>
        <begin position="198"/>
        <end position="218"/>
    </location>
</feature>
<accession>A0A942T5I9</accession>
<feature type="transmembrane region" description="Helical" evidence="1">
    <location>
        <begin position="12"/>
        <end position="33"/>
    </location>
</feature>
<protein>
    <submittedName>
        <fullName evidence="3">Tripartite tricarboxylate transporter permease</fullName>
    </submittedName>
</protein>
<feature type="transmembrane region" description="Helical" evidence="1">
    <location>
        <begin position="378"/>
        <end position="400"/>
    </location>
</feature>
<dbReference type="AlphaFoldDB" id="A0A942T5I9"/>
<evidence type="ECO:0000313" key="3">
    <source>
        <dbReference type="EMBL" id="MBS4185486.1"/>
    </source>
</evidence>
<evidence type="ECO:0000259" key="2">
    <source>
        <dbReference type="Pfam" id="PF01970"/>
    </source>
</evidence>
<feature type="transmembrane region" description="Helical" evidence="1">
    <location>
        <begin position="39"/>
        <end position="62"/>
    </location>
</feature>
<keyword evidence="1" id="KW-1133">Transmembrane helix</keyword>
<feature type="transmembrane region" description="Helical" evidence="1">
    <location>
        <begin position="252"/>
        <end position="278"/>
    </location>
</feature>
<name>A0A942T5I9_9BACI</name>
<feature type="transmembrane region" description="Helical" evidence="1">
    <location>
        <begin position="412"/>
        <end position="440"/>
    </location>
</feature>
<gene>
    <name evidence="4" type="ORF">KHB02_001670</name>
    <name evidence="3" type="ORF">KHB02_29315</name>
</gene>
<feature type="transmembrane region" description="Helical" evidence="1">
    <location>
        <begin position="106"/>
        <end position="128"/>
    </location>
</feature>
<feature type="transmembrane region" description="Helical" evidence="1">
    <location>
        <begin position="313"/>
        <end position="340"/>
    </location>
</feature>
<feature type="transmembrane region" description="Helical" evidence="1">
    <location>
        <begin position="352"/>
        <end position="372"/>
    </location>
</feature>
<proteinExistence type="predicted"/>
<feature type="domain" description="DUF112" evidence="2">
    <location>
        <begin position="18"/>
        <end position="436"/>
    </location>
</feature>
<dbReference type="InterPro" id="IPR002823">
    <property type="entry name" value="DUF112_TM"/>
</dbReference>
<feature type="transmembrane region" description="Helical" evidence="1">
    <location>
        <begin position="460"/>
        <end position="485"/>
    </location>
</feature>
<evidence type="ECO:0000313" key="4">
    <source>
        <dbReference type="EMBL" id="MCH6264235.1"/>
    </source>
</evidence>
<comment type="caution">
    <text evidence="3">The sequence shown here is derived from an EMBL/GenBank/DDBJ whole genome shotgun (WGS) entry which is preliminary data.</text>
</comment>
<feature type="transmembrane region" description="Helical" evidence="1">
    <location>
        <begin position="167"/>
        <end position="186"/>
    </location>
</feature>
<keyword evidence="5" id="KW-1185">Reference proteome</keyword>
<reference evidence="3" key="1">
    <citation type="submission" date="2021-05" db="EMBL/GenBank/DDBJ databases">
        <title>Novel Bacillus species.</title>
        <authorList>
            <person name="Liu G."/>
        </authorList>
    </citation>
    <scope>NUCLEOTIDE SEQUENCE</scope>
    <source>
        <strain evidence="3 5">FJAT-50051</strain>
    </source>
</reference>
<evidence type="ECO:0000256" key="1">
    <source>
        <dbReference type="SAM" id="Phobius"/>
    </source>
</evidence>
<dbReference type="EMBL" id="JAGYPE020000002">
    <property type="protein sequence ID" value="MCH6264235.1"/>
    <property type="molecule type" value="Genomic_DNA"/>
</dbReference>
<dbReference type="Proteomes" id="UP000677265">
    <property type="component" value="Unassembled WGS sequence"/>
</dbReference>
<dbReference type="RefSeq" id="WP_213145341.1">
    <property type="nucleotide sequence ID" value="NZ_JAGYPE020000002.1"/>
</dbReference>
<evidence type="ECO:0000313" key="5">
    <source>
        <dbReference type="Proteomes" id="UP000677265"/>
    </source>
</evidence>
<dbReference type="PANTHER" id="PTHR35342:SF5">
    <property type="entry name" value="TRICARBOXYLIC TRANSPORT PROTEIN"/>
    <property type="match status" value="1"/>
</dbReference>
<dbReference type="EMBL" id="JAGYPE010000006">
    <property type="protein sequence ID" value="MBS4185486.1"/>
    <property type="molecule type" value="Genomic_DNA"/>
</dbReference>
<sequence length="508" mass="53180">MGILDFDFSSLFTLTNMVVIIIGTIVGLVIGALPGLGATIAIVFLLPFTYSMSPVAAVLLLLSAYQAAEYGGSISSITLGIPGTPAAAATLEDGVPLARKKSPGKALGYSLTASTIGGIFGALCLIFLTEPIANFALKLSDPEFVLLGIMGLIAVASISTRGTMTKSLISVVLGLMAGTIGMDMFVGSPRFTMGQLDLMEGLGIVALLIGLFAIPEILRVVKDELHIKFASNSSNLSTKLELKEIKSVAKPIGIGSVIGTIAGILPGLGTVAASWFSYIGAKKVSKSPETFGKGNPEGIAAPESANNASVGGALIPLFALGIPGSVGIAIVMGAFIIHGIQPGPRIFAKDPTLTYGILFGFLLTTVSMYIIGRLLTPLFARMLVVPNSFLMPIVLVIALVGGFSASTKYFDLWFSLILGVLSFIFIMGRFSMAAFVMAYVLSPIIEKSLRRTLLLTEGSYSAFVTRPASLVLLLIIILMLISPLFSKIKNRRKESKLAEDSTAAAVKG</sequence>
<keyword evidence="1" id="KW-0472">Membrane</keyword>
<feature type="transmembrane region" description="Helical" evidence="1">
    <location>
        <begin position="144"/>
        <end position="160"/>
    </location>
</feature>
<keyword evidence="1" id="KW-0812">Transmembrane</keyword>